<name>A0ABP9UKS1_9BACT</name>
<keyword evidence="3" id="KW-1185">Reference proteome</keyword>
<organism evidence="2 3">
    <name type="scientific">Haloferula sargassicola</name>
    <dbReference type="NCBI Taxonomy" id="490096"/>
    <lineage>
        <taxon>Bacteria</taxon>
        <taxon>Pseudomonadati</taxon>
        <taxon>Verrucomicrobiota</taxon>
        <taxon>Verrucomicrobiia</taxon>
        <taxon>Verrucomicrobiales</taxon>
        <taxon>Verrucomicrobiaceae</taxon>
        <taxon>Haloferula</taxon>
    </lineage>
</organism>
<dbReference type="RefSeq" id="WP_353565445.1">
    <property type="nucleotide sequence ID" value="NZ_BAABRI010000002.1"/>
</dbReference>
<evidence type="ECO:0000259" key="1">
    <source>
        <dbReference type="Pfam" id="PF11795"/>
    </source>
</evidence>
<feature type="domain" description="DUF3322" evidence="1">
    <location>
        <begin position="2"/>
        <end position="41"/>
    </location>
</feature>
<sequence length="91" mass="10288">MLLRELGNWPRIVAVGAWLRDHPDSGLYIRQFPIAGVDTKFPDPCRRPPFDIGCLSSGEADVFGQLSRDGLRLEQERILMAYAEERIACLT</sequence>
<dbReference type="Pfam" id="PF11795">
    <property type="entry name" value="DUF3322"/>
    <property type="match status" value="1"/>
</dbReference>
<dbReference type="InterPro" id="IPR024537">
    <property type="entry name" value="DUF3322"/>
</dbReference>
<reference evidence="2 3" key="1">
    <citation type="submission" date="2024-02" db="EMBL/GenBank/DDBJ databases">
        <title>Haloferula sargassicola NBRC 104335.</title>
        <authorList>
            <person name="Ichikawa N."/>
            <person name="Katano-Makiyama Y."/>
            <person name="Hidaka K."/>
        </authorList>
    </citation>
    <scope>NUCLEOTIDE SEQUENCE [LARGE SCALE GENOMIC DNA]</scope>
    <source>
        <strain evidence="2 3">NBRC 104335</strain>
    </source>
</reference>
<evidence type="ECO:0000313" key="2">
    <source>
        <dbReference type="EMBL" id="GAA5481292.1"/>
    </source>
</evidence>
<gene>
    <name evidence="2" type="ORF">Hsar01_00499</name>
</gene>
<proteinExistence type="predicted"/>
<protein>
    <recommendedName>
        <fullName evidence="1">DUF3322 domain-containing protein</fullName>
    </recommendedName>
</protein>
<dbReference type="Proteomes" id="UP001476282">
    <property type="component" value="Unassembled WGS sequence"/>
</dbReference>
<comment type="caution">
    <text evidence="2">The sequence shown here is derived from an EMBL/GenBank/DDBJ whole genome shotgun (WGS) entry which is preliminary data.</text>
</comment>
<evidence type="ECO:0000313" key="3">
    <source>
        <dbReference type="Proteomes" id="UP001476282"/>
    </source>
</evidence>
<accession>A0ABP9UKS1</accession>
<dbReference type="EMBL" id="BAABRI010000002">
    <property type="protein sequence ID" value="GAA5481292.1"/>
    <property type="molecule type" value="Genomic_DNA"/>
</dbReference>